<dbReference type="Proteomes" id="UP000663873">
    <property type="component" value="Unassembled WGS sequence"/>
</dbReference>
<feature type="compositionally biased region" description="Basic residues" evidence="1">
    <location>
        <begin position="44"/>
        <end position="56"/>
    </location>
</feature>
<comment type="caution">
    <text evidence="3">The sequence shown here is derived from an EMBL/GenBank/DDBJ whole genome shotgun (WGS) entry which is preliminary data.</text>
</comment>
<gene>
    <name evidence="2" type="ORF">UJA718_LOCUS47447</name>
    <name evidence="3" type="ORF">UJA718_LOCUS48086</name>
</gene>
<feature type="compositionally biased region" description="Basic and acidic residues" evidence="1">
    <location>
        <begin position="27"/>
        <end position="43"/>
    </location>
</feature>
<sequence length="63" mass="7423">MRYADRVKELRASDNGGSVSNEDDETKMDHESKASSIDYDKENKPRHRRHHHHHYPQHRDGSA</sequence>
<proteinExistence type="predicted"/>
<dbReference type="EMBL" id="CAJOBP010094467">
    <property type="protein sequence ID" value="CAF4957953.1"/>
    <property type="molecule type" value="Genomic_DNA"/>
</dbReference>
<feature type="compositionally biased region" description="Basic and acidic residues" evidence="1">
    <location>
        <begin position="1"/>
        <end position="12"/>
    </location>
</feature>
<accession>A0A821YGD4</accession>
<feature type="non-terminal residue" evidence="3">
    <location>
        <position position="63"/>
    </location>
</feature>
<dbReference type="AlphaFoldDB" id="A0A821YGD4"/>
<keyword evidence="4" id="KW-1185">Reference proteome</keyword>
<protein>
    <submittedName>
        <fullName evidence="3">Uncharacterized protein</fullName>
    </submittedName>
</protein>
<evidence type="ECO:0000313" key="4">
    <source>
        <dbReference type="Proteomes" id="UP000663873"/>
    </source>
</evidence>
<name>A0A821YGD4_9BILA</name>
<dbReference type="EMBL" id="CAJOBP010090038">
    <property type="protein sequence ID" value="CAF4943809.1"/>
    <property type="molecule type" value="Genomic_DNA"/>
</dbReference>
<evidence type="ECO:0000256" key="1">
    <source>
        <dbReference type="SAM" id="MobiDB-lite"/>
    </source>
</evidence>
<evidence type="ECO:0000313" key="2">
    <source>
        <dbReference type="EMBL" id="CAF4943809.1"/>
    </source>
</evidence>
<organism evidence="3 4">
    <name type="scientific">Rotaria socialis</name>
    <dbReference type="NCBI Taxonomy" id="392032"/>
    <lineage>
        <taxon>Eukaryota</taxon>
        <taxon>Metazoa</taxon>
        <taxon>Spiralia</taxon>
        <taxon>Gnathifera</taxon>
        <taxon>Rotifera</taxon>
        <taxon>Eurotatoria</taxon>
        <taxon>Bdelloidea</taxon>
        <taxon>Philodinida</taxon>
        <taxon>Philodinidae</taxon>
        <taxon>Rotaria</taxon>
    </lineage>
</organism>
<feature type="region of interest" description="Disordered" evidence="1">
    <location>
        <begin position="1"/>
        <end position="63"/>
    </location>
</feature>
<evidence type="ECO:0000313" key="3">
    <source>
        <dbReference type="EMBL" id="CAF4957953.1"/>
    </source>
</evidence>
<reference evidence="3" key="1">
    <citation type="submission" date="2021-02" db="EMBL/GenBank/DDBJ databases">
        <authorList>
            <person name="Nowell W R."/>
        </authorList>
    </citation>
    <scope>NUCLEOTIDE SEQUENCE</scope>
</reference>